<dbReference type="CDD" id="cd07078">
    <property type="entry name" value="ALDH"/>
    <property type="match status" value="1"/>
</dbReference>
<evidence type="ECO:0000259" key="2">
    <source>
        <dbReference type="Pfam" id="PF00171"/>
    </source>
</evidence>
<keyword evidence="1" id="KW-0560">Oxidoreductase</keyword>
<dbReference type="SUPFAM" id="SSF53720">
    <property type="entry name" value="ALDH-like"/>
    <property type="match status" value="1"/>
</dbReference>
<dbReference type="Proteomes" id="UP000655366">
    <property type="component" value="Unassembled WGS sequence"/>
</dbReference>
<feature type="domain" description="Aldehyde dehydrogenase" evidence="2">
    <location>
        <begin position="15"/>
        <end position="456"/>
    </location>
</feature>
<comment type="caution">
    <text evidence="3">The sequence shown here is derived from an EMBL/GenBank/DDBJ whole genome shotgun (WGS) entry which is preliminary data.</text>
</comment>
<gene>
    <name evidence="3" type="ORF">IV500_17810</name>
</gene>
<dbReference type="GO" id="GO:0016620">
    <property type="term" value="F:oxidoreductase activity, acting on the aldehyde or oxo group of donors, NAD or NADP as acceptor"/>
    <property type="evidence" value="ECO:0007669"/>
    <property type="project" value="InterPro"/>
</dbReference>
<dbReference type="InterPro" id="IPR016160">
    <property type="entry name" value="Ald_DH_CS_CYS"/>
</dbReference>
<dbReference type="AlphaFoldDB" id="A0A931CUL4"/>
<sequence>MTSLIEPAISAEAPALTIYDPRSGAPVGTIAAASREDVALAFSAARTALPGWARTDPQQRGELLAAAASTLADGAAALAEMNSRETGRPLDEALAGIAAAVSTLEQYAQLGPIHRGHSLRGSALAADYTVAEPRGVAVLLTPWNDPVAVAAGLIGAALVTGNTVIHKPSERCPHLGLLLGELLSDVFEPGVLVTVTGGPEVGAMLTSADADVFAHVGSTASGLRIARAALLTGAHVIRENGGNDPLLVDADVDPGWAAEQAAIGAFSNSGQICTAVERIYVHQDIADSFCSALTEEARRRNAEQPLAPLVDTRLRDAVHAQVAQAVALGARAPAGGAVPSGPGAHYPATVLLDCTGQMDIMTEETFGPVAPVQVVADFDEGLQLASTGRYGLAATVLTASIEHAHRAVAALPVGTVKVNAVFGGAPGGAAQPRGASGDGFGYGPELLDEFTRVKVVHIGIAQVGTPRLGSPRPGSGQEQ</sequence>
<dbReference type="PANTHER" id="PTHR11699">
    <property type="entry name" value="ALDEHYDE DEHYDROGENASE-RELATED"/>
    <property type="match status" value="1"/>
</dbReference>
<protein>
    <submittedName>
        <fullName evidence="3">Aldehyde dehydrogenase family protein</fullName>
    </submittedName>
</protein>
<organism evidence="3 4">
    <name type="scientific">Arthrobacter terrae</name>
    <dbReference type="NCBI Taxonomy" id="2935737"/>
    <lineage>
        <taxon>Bacteria</taxon>
        <taxon>Bacillati</taxon>
        <taxon>Actinomycetota</taxon>
        <taxon>Actinomycetes</taxon>
        <taxon>Micrococcales</taxon>
        <taxon>Micrococcaceae</taxon>
        <taxon>Arthrobacter</taxon>
    </lineage>
</organism>
<accession>A0A931CUL4</accession>
<dbReference type="RefSeq" id="WP_196398158.1">
    <property type="nucleotide sequence ID" value="NZ_JADNYM010000026.1"/>
</dbReference>
<dbReference type="InterPro" id="IPR016163">
    <property type="entry name" value="Ald_DH_C"/>
</dbReference>
<dbReference type="Gene3D" id="3.40.309.10">
    <property type="entry name" value="Aldehyde Dehydrogenase, Chain A, domain 2"/>
    <property type="match status" value="1"/>
</dbReference>
<dbReference type="Gene3D" id="3.40.605.10">
    <property type="entry name" value="Aldehyde Dehydrogenase, Chain A, domain 1"/>
    <property type="match status" value="1"/>
</dbReference>
<name>A0A931CUL4_9MICC</name>
<dbReference type="InterPro" id="IPR016162">
    <property type="entry name" value="Ald_DH_N"/>
</dbReference>
<evidence type="ECO:0000313" key="3">
    <source>
        <dbReference type="EMBL" id="MBG0741226.1"/>
    </source>
</evidence>
<dbReference type="InterPro" id="IPR015590">
    <property type="entry name" value="Aldehyde_DH_dom"/>
</dbReference>
<reference evidence="3 4" key="1">
    <citation type="submission" date="2020-11" db="EMBL/GenBank/DDBJ databases">
        <title>Arthrobacter antarcticus sp. nov., isolated from Antarctic Soil.</title>
        <authorList>
            <person name="Li J."/>
        </authorList>
    </citation>
    <scope>NUCLEOTIDE SEQUENCE [LARGE SCALE GENOMIC DNA]</scope>
    <source>
        <strain evidence="3 4">Z1-20</strain>
    </source>
</reference>
<dbReference type="Pfam" id="PF00171">
    <property type="entry name" value="Aldedh"/>
    <property type="match status" value="1"/>
</dbReference>
<proteinExistence type="predicted"/>
<dbReference type="PROSITE" id="PS00070">
    <property type="entry name" value="ALDEHYDE_DEHYDR_CYS"/>
    <property type="match status" value="1"/>
</dbReference>
<dbReference type="InterPro" id="IPR016161">
    <property type="entry name" value="Ald_DH/histidinol_DH"/>
</dbReference>
<evidence type="ECO:0000256" key="1">
    <source>
        <dbReference type="ARBA" id="ARBA00023002"/>
    </source>
</evidence>
<dbReference type="EMBL" id="JADNYM010000026">
    <property type="protein sequence ID" value="MBG0741226.1"/>
    <property type="molecule type" value="Genomic_DNA"/>
</dbReference>
<evidence type="ECO:0000313" key="4">
    <source>
        <dbReference type="Proteomes" id="UP000655366"/>
    </source>
</evidence>
<keyword evidence="4" id="KW-1185">Reference proteome</keyword>